<comment type="caution">
    <text evidence="4">The sequence shown here is derived from an EMBL/GenBank/DDBJ whole genome shotgun (WGS) entry which is preliminary data.</text>
</comment>
<dbReference type="EMBL" id="LCCE01000010">
    <property type="protein sequence ID" value="KKS27111.1"/>
    <property type="molecule type" value="Genomic_DNA"/>
</dbReference>
<dbReference type="GO" id="GO:0009103">
    <property type="term" value="P:lipopolysaccharide biosynthetic process"/>
    <property type="evidence" value="ECO:0007669"/>
    <property type="project" value="TreeGrafter"/>
</dbReference>
<dbReference type="SUPFAM" id="SSF53756">
    <property type="entry name" value="UDP-Glycosyltransferase/glycogen phosphorylase"/>
    <property type="match status" value="1"/>
</dbReference>
<sequence>MGLTEPDGASMRRNHSRDLRRAQNSHYAPNKMIIFTKMLKIGIECENLEDAKSRWGVGHLVLNLLKEYATNPEYQKKVKLYLYFKSKIPSDVFLQNPIFVKKVLKLPFVNSFNLFYHIMMPLRAMLDRVDMIFFPSYNLPPLYFGKSIVMLTPDVYYEYKTGTLPFKYKLAYRLFSNWAAKKATKILAISEASKKELIKLYGVTADRIFVAKLGVSPKDRDKRQETSPYVLFVGQMFPRRRAAETLLAFKTITPDFPDMKFILIGKDKYNPPIIAELVKKINEELGGKRIIHHEYIESDAEVVDLYRNAKLFIYISSSEAFGLPPVEAASYGVPVVVKDCELNHELFGDAAFFVKNEYGIDGIADAIKDGLTNTEKRNYCLQKYKELTPKLNWRNFADNFFKACENY</sequence>
<name>A0A0G0ZYN8_9BACT</name>
<dbReference type="GO" id="GO:0016757">
    <property type="term" value="F:glycosyltransferase activity"/>
    <property type="evidence" value="ECO:0007669"/>
    <property type="project" value="InterPro"/>
</dbReference>
<gene>
    <name evidence="4" type="ORF">UU84_C0010G0009</name>
</gene>
<dbReference type="Gene3D" id="3.40.50.2000">
    <property type="entry name" value="Glycogen Phosphorylase B"/>
    <property type="match status" value="2"/>
</dbReference>
<reference evidence="4 5" key="1">
    <citation type="journal article" date="2015" name="Nature">
        <title>rRNA introns, odd ribosomes, and small enigmatic genomes across a large radiation of phyla.</title>
        <authorList>
            <person name="Brown C.T."/>
            <person name="Hug L.A."/>
            <person name="Thomas B.C."/>
            <person name="Sharon I."/>
            <person name="Castelle C.J."/>
            <person name="Singh A."/>
            <person name="Wilkins M.J."/>
            <person name="Williams K.H."/>
            <person name="Banfield J.F."/>
        </authorList>
    </citation>
    <scope>NUCLEOTIDE SEQUENCE [LARGE SCALE GENOMIC DNA]</scope>
</reference>
<evidence type="ECO:0000256" key="1">
    <source>
        <dbReference type="ARBA" id="ARBA00022679"/>
    </source>
</evidence>
<feature type="domain" description="Glycosyl transferase family 1" evidence="3">
    <location>
        <begin position="222"/>
        <end position="383"/>
    </location>
</feature>
<dbReference type="InterPro" id="IPR001296">
    <property type="entry name" value="Glyco_trans_1"/>
</dbReference>
<organism evidence="4 5">
    <name type="scientific">Candidatus Yanofskybacteria bacterium GW2011_GWC2_41_9</name>
    <dbReference type="NCBI Taxonomy" id="1619029"/>
    <lineage>
        <taxon>Bacteria</taxon>
        <taxon>Candidatus Yanofskyibacteriota</taxon>
    </lineage>
</organism>
<keyword evidence="1 4" id="KW-0808">Transferase</keyword>
<dbReference type="Proteomes" id="UP000033859">
    <property type="component" value="Unassembled WGS sequence"/>
</dbReference>
<dbReference type="Pfam" id="PF00534">
    <property type="entry name" value="Glycos_transf_1"/>
    <property type="match status" value="1"/>
</dbReference>
<feature type="region of interest" description="Disordered" evidence="2">
    <location>
        <begin position="1"/>
        <end position="21"/>
    </location>
</feature>
<protein>
    <submittedName>
        <fullName evidence="4">Glycosyl transferase group 1</fullName>
    </submittedName>
</protein>
<proteinExistence type="predicted"/>
<accession>A0A0G0ZYN8</accession>
<evidence type="ECO:0000313" key="4">
    <source>
        <dbReference type="EMBL" id="KKS27111.1"/>
    </source>
</evidence>
<evidence type="ECO:0000313" key="5">
    <source>
        <dbReference type="Proteomes" id="UP000033859"/>
    </source>
</evidence>
<dbReference type="CDD" id="cd03809">
    <property type="entry name" value="GT4_MtfB-like"/>
    <property type="match status" value="1"/>
</dbReference>
<dbReference type="AlphaFoldDB" id="A0A0G0ZYN8"/>
<evidence type="ECO:0000259" key="3">
    <source>
        <dbReference type="Pfam" id="PF00534"/>
    </source>
</evidence>
<dbReference type="PANTHER" id="PTHR46401">
    <property type="entry name" value="GLYCOSYLTRANSFERASE WBBK-RELATED"/>
    <property type="match status" value="1"/>
</dbReference>
<dbReference type="PANTHER" id="PTHR46401:SF2">
    <property type="entry name" value="GLYCOSYLTRANSFERASE WBBK-RELATED"/>
    <property type="match status" value="1"/>
</dbReference>
<evidence type="ECO:0000256" key="2">
    <source>
        <dbReference type="SAM" id="MobiDB-lite"/>
    </source>
</evidence>